<gene>
    <name evidence="3" type="ORF">PFISCL1PPCAC_8056</name>
</gene>
<evidence type="ECO:0000313" key="3">
    <source>
        <dbReference type="EMBL" id="GMT16759.1"/>
    </source>
</evidence>
<evidence type="ECO:0000256" key="1">
    <source>
        <dbReference type="SAM" id="MobiDB-lite"/>
    </source>
</evidence>
<proteinExistence type="predicted"/>
<evidence type="ECO:0000259" key="2">
    <source>
        <dbReference type="PROSITE" id="PS50186"/>
    </source>
</evidence>
<feature type="compositionally biased region" description="Low complexity" evidence="1">
    <location>
        <begin position="157"/>
        <end position="176"/>
    </location>
</feature>
<keyword evidence="4" id="KW-1185">Reference proteome</keyword>
<dbReference type="EMBL" id="BTSY01000002">
    <property type="protein sequence ID" value="GMT16759.1"/>
    <property type="molecule type" value="Genomic_DNA"/>
</dbReference>
<name>A0AAV5VBC5_9BILA</name>
<dbReference type="AlphaFoldDB" id="A0AAV5VBC5"/>
<comment type="caution">
    <text evidence="3">The sequence shown here is derived from an EMBL/GenBank/DDBJ whole genome shotgun (WGS) entry which is preliminary data.</text>
</comment>
<sequence>MGHTTFSDENDDPAGQSQFKGIHYMKNLKQFVEEQLKKSFCQQFSGYEVTNIVESFIRSNSDKKCEGSPRDSAVRVSFLMLQEGFIRPVAGGESTFNEDRRTFYRLGNPDEVQSVFIMPKSMNYSMNSRESSREREKPPKPARRSSISRILQSPLIRRSSVSRTSSKLTVSSSSGESQEELLDDEARLFEFSLARLLTFVDIPQIEELVDMQSHGGDEVGSTVNLLTSILSKMGLWEEEEEGGDAETFILLKNHRRAKMVHSYFKSVGVLCPRMHIQEDRRLDEYAQVEEWGRVALRAVSSRLDSITRNGYSPLIPREFAKGVSAIALLRKEKLTEALVYLCGMIPHKLRRELFLVLHFLAQCNGTNLIFQLGDARQCKMNTSAVLGDNLNHAIDELRTFIVPQIGMDVEQQKYVITTLVENSASLQQAMVELREEALSRTSPVPARFCEPIEVDSATDRELADLITLILKDERLTQQDKYKKMQLMQTQHPRAYAIFVRNSV</sequence>
<dbReference type="GO" id="GO:0035556">
    <property type="term" value="P:intracellular signal transduction"/>
    <property type="evidence" value="ECO:0007669"/>
    <property type="project" value="InterPro"/>
</dbReference>
<dbReference type="PANTHER" id="PTHR16206">
    <property type="entry name" value="DEP DOMAIN-CONTAINING"/>
    <property type="match status" value="1"/>
</dbReference>
<reference evidence="3" key="1">
    <citation type="submission" date="2023-10" db="EMBL/GenBank/DDBJ databases">
        <title>Genome assembly of Pristionchus species.</title>
        <authorList>
            <person name="Yoshida K."/>
            <person name="Sommer R.J."/>
        </authorList>
    </citation>
    <scope>NUCLEOTIDE SEQUENCE</scope>
    <source>
        <strain evidence="3">RS5133</strain>
    </source>
</reference>
<feature type="domain" description="DEP" evidence="2">
    <location>
        <begin position="44"/>
        <end position="108"/>
    </location>
</feature>
<evidence type="ECO:0000313" key="4">
    <source>
        <dbReference type="Proteomes" id="UP001432322"/>
    </source>
</evidence>
<organism evidence="3 4">
    <name type="scientific">Pristionchus fissidentatus</name>
    <dbReference type="NCBI Taxonomy" id="1538716"/>
    <lineage>
        <taxon>Eukaryota</taxon>
        <taxon>Metazoa</taxon>
        <taxon>Ecdysozoa</taxon>
        <taxon>Nematoda</taxon>
        <taxon>Chromadorea</taxon>
        <taxon>Rhabditida</taxon>
        <taxon>Rhabditina</taxon>
        <taxon>Diplogasteromorpha</taxon>
        <taxon>Diplogasteroidea</taxon>
        <taxon>Neodiplogasteridae</taxon>
        <taxon>Pristionchus</taxon>
    </lineage>
</organism>
<feature type="region of interest" description="Disordered" evidence="1">
    <location>
        <begin position="124"/>
        <end position="177"/>
    </location>
</feature>
<feature type="compositionally biased region" description="Basic and acidic residues" evidence="1">
    <location>
        <begin position="130"/>
        <end position="139"/>
    </location>
</feature>
<dbReference type="PANTHER" id="PTHR16206:SF18">
    <property type="entry name" value="TARGET OF ERK KINASE MPK-1"/>
    <property type="match status" value="1"/>
</dbReference>
<accession>A0AAV5VBC5</accession>
<dbReference type="PROSITE" id="PS50186">
    <property type="entry name" value="DEP"/>
    <property type="match status" value="1"/>
</dbReference>
<dbReference type="Proteomes" id="UP001432322">
    <property type="component" value="Unassembled WGS sequence"/>
</dbReference>
<protein>
    <recommendedName>
        <fullName evidence="2">DEP domain-containing protein</fullName>
    </recommendedName>
</protein>
<dbReference type="InterPro" id="IPR000591">
    <property type="entry name" value="DEP_dom"/>
</dbReference>